<feature type="compositionally biased region" description="Basic and acidic residues" evidence="1">
    <location>
        <begin position="363"/>
        <end position="384"/>
    </location>
</feature>
<dbReference type="SUPFAM" id="SSF46934">
    <property type="entry name" value="UBA-like"/>
    <property type="match status" value="1"/>
</dbReference>
<dbReference type="Gene3D" id="1.10.287.110">
    <property type="entry name" value="DnaJ domain"/>
    <property type="match status" value="1"/>
</dbReference>
<organism evidence="3 4">
    <name type="scientific">Schizothecium vesticola</name>
    <dbReference type="NCBI Taxonomy" id="314040"/>
    <lineage>
        <taxon>Eukaryota</taxon>
        <taxon>Fungi</taxon>
        <taxon>Dikarya</taxon>
        <taxon>Ascomycota</taxon>
        <taxon>Pezizomycotina</taxon>
        <taxon>Sordariomycetes</taxon>
        <taxon>Sordariomycetidae</taxon>
        <taxon>Sordariales</taxon>
        <taxon>Schizotheciaceae</taxon>
        <taxon>Schizothecium</taxon>
    </lineage>
</organism>
<feature type="compositionally biased region" description="Low complexity" evidence="1">
    <location>
        <begin position="118"/>
        <end position="129"/>
    </location>
</feature>
<feature type="domain" description="UBA" evidence="2">
    <location>
        <begin position="320"/>
        <end position="362"/>
    </location>
</feature>
<dbReference type="GO" id="GO:0031982">
    <property type="term" value="C:vesicle"/>
    <property type="evidence" value="ECO:0007669"/>
    <property type="project" value="TreeGrafter"/>
</dbReference>
<dbReference type="InterPro" id="IPR009060">
    <property type="entry name" value="UBA-like_sf"/>
</dbReference>
<dbReference type="InterPro" id="IPR015940">
    <property type="entry name" value="UBA"/>
</dbReference>
<dbReference type="PROSITE" id="PS50030">
    <property type="entry name" value="UBA"/>
    <property type="match status" value="1"/>
</dbReference>
<evidence type="ECO:0000259" key="2">
    <source>
        <dbReference type="PROSITE" id="PS50030"/>
    </source>
</evidence>
<comment type="caution">
    <text evidence="3">The sequence shown here is derived from an EMBL/GenBank/DDBJ whole genome shotgun (WGS) entry which is preliminary data.</text>
</comment>
<dbReference type="PANTHER" id="PTHR23172">
    <property type="entry name" value="AUXILIN/CYCLIN G-ASSOCIATED KINASE-RELATED"/>
    <property type="match status" value="1"/>
</dbReference>
<feature type="compositionally biased region" description="Pro residues" evidence="1">
    <location>
        <begin position="31"/>
        <end position="45"/>
    </location>
</feature>
<feature type="compositionally biased region" description="Pro residues" evidence="1">
    <location>
        <begin position="801"/>
        <end position="816"/>
    </location>
</feature>
<dbReference type="EMBL" id="JAUKUD010000002">
    <property type="protein sequence ID" value="KAK0752217.1"/>
    <property type="molecule type" value="Genomic_DNA"/>
</dbReference>
<gene>
    <name evidence="3" type="ORF">B0T18DRAFT_86166</name>
</gene>
<sequence>MDDLSGLSWSAPSTKKPAQTTTSSSSSTPANPTPSFYPPLRPTPSPLASGRNTPLSAQPSAGGTIGSRPPTSKPAQDSFSNLVNFGAAKSGANLTLRERQDQLEAERRNKEEQRRKQAQAQFGDGQFFDSLGQSRSGTPGTASPAIASPAVRALGLHGGKPKDSDDDLFAAFNSSTKVDNASHFPPPTTSARASPALPSARASPAPTSARASPAAAPGLDLRTPQAWNKPLASGSANFDEDDDPFGLNQLKSKPRAPPAPTPTPVADDEDDFLGDLGKPVEQVKKQQPAPPPAPRAPEPGKPIEDSSSDSEPETRAPSNDPFDKAVAQLVDYGFTPENARRGLTESGRGLDVQAAVNWLLDDAHRQAKEKAKGGQTQKEEHGGSGERTSSQSRSGAPSRMRESEGVRSRNDRSPAPVDADFTKTAAAVGSSLLKTANSFWKQGQKKVQKAVSEFQQEGGDPNQPKWMKSAQQERGGDEKRRPETTDEAMMLEAGMRPGRKPGMAGSDSRGSSAAVSRDQSPALPGMRPGQGSAAPKWQQDSRSSSLDPRSRLNKIAVEEQSSQAYVSPARRKKTTPQPEVKPRPEPEPDLLFGSTEPPRAQPARQSRPSQPTPAPGPGSRQSPAARPTQTPRPPPTPRPQRQIPSVSAIALQSSTKNRLEGTAHFKRGDYASAHASYSSSLTAIPPAHPLTILLLCNRALTALKTGEPRQAVDDADAALKLIGPSKGEGEHVELGGADSEKRDMQELYGKALTRKAEALEQMEKWTDALAVWQLCVESGHGGATATAGRQRCQKALAPKPAARPPPARAAPPPRPRPAAAASQKSSEAVQKLRAANKAAEKEGDEKFALVDKVDARIAGWRDGKRENLRALLGSMENVLWEGSGWKKVGLHELVMANKVKIIYMKAIAKTHPDKLPQDASTEVRMIAATVFSTLNEAWDKFKAENGL</sequence>
<feature type="region of interest" description="Disordered" evidence="1">
    <location>
        <begin position="1"/>
        <end position="330"/>
    </location>
</feature>
<feature type="region of interest" description="Disordered" evidence="1">
    <location>
        <begin position="783"/>
        <end position="827"/>
    </location>
</feature>
<dbReference type="InterPro" id="IPR036869">
    <property type="entry name" value="J_dom_sf"/>
</dbReference>
<dbReference type="SUPFAM" id="SSF46565">
    <property type="entry name" value="Chaperone J-domain"/>
    <property type="match status" value="1"/>
</dbReference>
<feature type="region of interest" description="Disordered" evidence="1">
    <location>
        <begin position="363"/>
        <end position="422"/>
    </location>
</feature>
<dbReference type="FunFam" id="1.25.40.10:FF:000354">
    <property type="entry name" value="UBA domain-containing protein 7"/>
    <property type="match status" value="1"/>
</dbReference>
<reference evidence="3" key="1">
    <citation type="submission" date="2023-06" db="EMBL/GenBank/DDBJ databases">
        <title>Genome-scale phylogeny and comparative genomics of the fungal order Sordariales.</title>
        <authorList>
            <consortium name="Lawrence Berkeley National Laboratory"/>
            <person name="Hensen N."/>
            <person name="Bonometti L."/>
            <person name="Westerberg I."/>
            <person name="Brannstrom I.O."/>
            <person name="Guillou S."/>
            <person name="Cros-Aarteil S."/>
            <person name="Calhoun S."/>
            <person name="Haridas S."/>
            <person name="Kuo A."/>
            <person name="Mondo S."/>
            <person name="Pangilinan J."/>
            <person name="Riley R."/>
            <person name="LaButti K."/>
            <person name="Andreopoulos B."/>
            <person name="Lipzen A."/>
            <person name="Chen C."/>
            <person name="Yanf M."/>
            <person name="Daum C."/>
            <person name="Ng V."/>
            <person name="Clum A."/>
            <person name="Steindorff A."/>
            <person name="Ohm R."/>
            <person name="Martin F."/>
            <person name="Silar P."/>
            <person name="Natvig D."/>
            <person name="Lalanne C."/>
            <person name="Gautier V."/>
            <person name="Ament-velasquez S.L."/>
            <person name="Kruys A."/>
            <person name="Hutchinson M.I."/>
            <person name="Powell A.J."/>
            <person name="Barry K."/>
            <person name="Miller A.N."/>
            <person name="Grigoriev I.V."/>
            <person name="Debuchy R."/>
            <person name="Gladieux P."/>
            <person name="Thoren M.H."/>
            <person name="Johannesson H."/>
        </authorList>
    </citation>
    <scope>NUCLEOTIDE SEQUENCE</scope>
    <source>
        <strain evidence="3">SMH3187-1</strain>
    </source>
</reference>
<feature type="compositionally biased region" description="Polar residues" evidence="1">
    <location>
        <begin position="69"/>
        <end position="83"/>
    </location>
</feature>
<dbReference type="GO" id="GO:0072583">
    <property type="term" value="P:clathrin-dependent endocytosis"/>
    <property type="evidence" value="ECO:0007669"/>
    <property type="project" value="TreeGrafter"/>
</dbReference>
<feature type="compositionally biased region" description="Low complexity" evidence="1">
    <location>
        <begin position="11"/>
        <end position="30"/>
    </location>
</feature>
<dbReference type="GO" id="GO:0005737">
    <property type="term" value="C:cytoplasm"/>
    <property type="evidence" value="ECO:0007669"/>
    <property type="project" value="TreeGrafter"/>
</dbReference>
<feature type="compositionally biased region" description="Polar residues" evidence="1">
    <location>
        <begin position="50"/>
        <end position="61"/>
    </location>
</feature>
<evidence type="ECO:0000313" key="4">
    <source>
        <dbReference type="Proteomes" id="UP001172155"/>
    </source>
</evidence>
<dbReference type="AlphaFoldDB" id="A0AA40F6L8"/>
<feature type="compositionally biased region" description="Low complexity" evidence="1">
    <location>
        <begin position="189"/>
        <end position="217"/>
    </location>
</feature>
<feature type="compositionally biased region" description="Basic and acidic residues" evidence="1">
    <location>
        <begin position="474"/>
        <end position="484"/>
    </location>
</feature>
<dbReference type="GO" id="GO:0030276">
    <property type="term" value="F:clathrin binding"/>
    <property type="evidence" value="ECO:0007669"/>
    <property type="project" value="TreeGrafter"/>
</dbReference>
<feature type="compositionally biased region" description="Basic and acidic residues" evidence="1">
    <location>
        <begin position="399"/>
        <end position="412"/>
    </location>
</feature>
<dbReference type="Gene3D" id="1.10.8.10">
    <property type="entry name" value="DNA helicase RuvA subunit, C-terminal domain"/>
    <property type="match status" value="1"/>
</dbReference>
<dbReference type="PANTHER" id="PTHR23172:SF19">
    <property type="entry name" value="J DOMAIN-CONTAINING PROTEIN"/>
    <property type="match status" value="1"/>
</dbReference>
<feature type="compositionally biased region" description="Polar residues" evidence="1">
    <location>
        <begin position="386"/>
        <end position="395"/>
    </location>
</feature>
<feature type="compositionally biased region" description="Polar residues" evidence="1">
    <location>
        <begin position="508"/>
        <end position="519"/>
    </location>
</feature>
<protein>
    <recommendedName>
        <fullName evidence="2">UBA domain-containing protein</fullName>
    </recommendedName>
</protein>
<dbReference type="Proteomes" id="UP001172155">
    <property type="component" value="Unassembled WGS sequence"/>
</dbReference>
<feature type="compositionally biased region" description="Low complexity" evidence="1">
    <location>
        <begin position="597"/>
        <end position="609"/>
    </location>
</feature>
<feature type="compositionally biased region" description="Basic and acidic residues" evidence="1">
    <location>
        <begin position="96"/>
        <end position="115"/>
    </location>
</feature>
<dbReference type="InterPro" id="IPR011990">
    <property type="entry name" value="TPR-like_helical_dom_sf"/>
</dbReference>
<dbReference type="FunFam" id="1.10.287.110:FF:000002">
    <property type="entry name" value="putative tyrosine-protein phosphatase auxilin isoform X2"/>
    <property type="match status" value="1"/>
</dbReference>
<dbReference type="SUPFAM" id="SSF48452">
    <property type="entry name" value="TPR-like"/>
    <property type="match status" value="1"/>
</dbReference>
<evidence type="ECO:0000256" key="1">
    <source>
        <dbReference type="SAM" id="MobiDB-lite"/>
    </source>
</evidence>
<feature type="compositionally biased region" description="Pro residues" evidence="1">
    <location>
        <begin position="288"/>
        <end position="300"/>
    </location>
</feature>
<accession>A0AA40F6L8</accession>
<feature type="region of interest" description="Disordered" evidence="1">
    <location>
        <begin position="440"/>
        <end position="657"/>
    </location>
</feature>
<proteinExistence type="predicted"/>
<dbReference type="Gene3D" id="1.25.40.10">
    <property type="entry name" value="Tetratricopeptide repeat domain"/>
    <property type="match status" value="1"/>
</dbReference>
<keyword evidence="4" id="KW-1185">Reference proteome</keyword>
<feature type="compositionally biased region" description="Polar residues" evidence="1">
    <location>
        <begin position="131"/>
        <end position="141"/>
    </location>
</feature>
<name>A0AA40F6L8_9PEZI</name>
<dbReference type="GO" id="GO:0072318">
    <property type="term" value="P:clathrin coat disassembly"/>
    <property type="evidence" value="ECO:0007669"/>
    <property type="project" value="TreeGrafter"/>
</dbReference>
<evidence type="ECO:0000313" key="3">
    <source>
        <dbReference type="EMBL" id="KAK0752217.1"/>
    </source>
</evidence>